<dbReference type="InterPro" id="IPR015615">
    <property type="entry name" value="TGF-beta-rel"/>
</dbReference>
<dbReference type="AlphaFoldDB" id="A0A8C6SK70"/>
<dbReference type="InterPro" id="IPR029034">
    <property type="entry name" value="Cystine-knot_cytokine"/>
</dbReference>
<keyword evidence="4" id="KW-0339">Growth factor</keyword>
<dbReference type="Proteomes" id="UP000694523">
    <property type="component" value="Unplaced"/>
</dbReference>
<accession>A0A8C6SK70</accession>
<dbReference type="Ensembl" id="ENSNMLT00000009064.1">
    <property type="protein sequence ID" value="ENSNMLP00000007967.1"/>
    <property type="gene ID" value="ENSNMLG00000005671.1"/>
</dbReference>
<reference evidence="6" key="2">
    <citation type="submission" date="2025-09" db="UniProtKB">
        <authorList>
            <consortium name="Ensembl"/>
        </authorList>
    </citation>
    <scope>IDENTIFICATION</scope>
</reference>
<evidence type="ECO:0000256" key="1">
    <source>
        <dbReference type="ARBA" id="ARBA00004613"/>
    </source>
</evidence>
<evidence type="ECO:0000256" key="3">
    <source>
        <dbReference type="ARBA" id="ARBA00022525"/>
    </source>
</evidence>
<dbReference type="GO" id="GO:0008083">
    <property type="term" value="F:growth factor activity"/>
    <property type="evidence" value="ECO:0007669"/>
    <property type="project" value="UniProtKB-KW"/>
</dbReference>
<feature type="domain" description="TGF-beta family profile" evidence="5">
    <location>
        <begin position="220"/>
        <end position="322"/>
    </location>
</feature>
<evidence type="ECO:0000259" key="5">
    <source>
        <dbReference type="PROSITE" id="PS51362"/>
    </source>
</evidence>
<evidence type="ECO:0000256" key="2">
    <source>
        <dbReference type="ARBA" id="ARBA00006656"/>
    </source>
</evidence>
<protein>
    <recommendedName>
        <fullName evidence="5">TGF-beta family profile domain-containing protein</fullName>
    </recommendedName>
</protein>
<comment type="subcellular location">
    <subcellularLocation>
        <location evidence="1">Secreted</location>
    </subcellularLocation>
</comment>
<keyword evidence="3" id="KW-0964">Secreted</keyword>
<dbReference type="Gene3D" id="2.60.120.970">
    <property type="match status" value="1"/>
</dbReference>
<dbReference type="Gene3D" id="2.10.90.10">
    <property type="entry name" value="Cystine-knot cytokines"/>
    <property type="match status" value="2"/>
</dbReference>
<reference evidence="6" key="1">
    <citation type="submission" date="2025-08" db="UniProtKB">
        <authorList>
            <consortium name="Ensembl"/>
        </authorList>
    </citation>
    <scope>IDENTIFICATION</scope>
</reference>
<evidence type="ECO:0000313" key="7">
    <source>
        <dbReference type="Proteomes" id="UP000694523"/>
    </source>
</evidence>
<evidence type="ECO:0000313" key="6">
    <source>
        <dbReference type="Ensembl" id="ENSNMLP00000007967.1"/>
    </source>
</evidence>
<sequence>HLFSIHRSLYLSHSLPLRWAHVQTSRHEVIEEDAERRLVLEALKTGILSSLGMDKPPVVQTKATQTELMEMEQLYQEKLSELGLNATRTNWVSTLLLPDRVGPLDYSRRRHVHWHRAVFMEKPHIQDELSLIRAELHMSRQVLERASRKVKVHLRNSTLMRQAVWADVTSHGNVSQSIVLDVSDEVQKWIGDSRGSLEVDIGNRGAHYGFTITLKLTHGRSTRTARSVNEDECEEGELCCRQSVTVSFRDIGWTDWVVAPLEYTIMHTQVKSRMAQISKGGTPRPCCVPAEYQPMVIMHYDSRGKLKLTPFEDLIVSKCYCA</sequence>
<comment type="similarity">
    <text evidence="2 4">Belongs to the TGF-beta family.</text>
</comment>
<dbReference type="PANTHER" id="PTHR11848">
    <property type="entry name" value="TGF-BETA FAMILY"/>
    <property type="match status" value="1"/>
</dbReference>
<organism evidence="6 7">
    <name type="scientific">Neogobius melanostomus</name>
    <name type="common">round goby</name>
    <dbReference type="NCBI Taxonomy" id="47308"/>
    <lineage>
        <taxon>Eukaryota</taxon>
        <taxon>Metazoa</taxon>
        <taxon>Chordata</taxon>
        <taxon>Craniata</taxon>
        <taxon>Vertebrata</taxon>
        <taxon>Euteleostomi</taxon>
        <taxon>Actinopterygii</taxon>
        <taxon>Neopterygii</taxon>
        <taxon>Teleostei</taxon>
        <taxon>Neoteleostei</taxon>
        <taxon>Acanthomorphata</taxon>
        <taxon>Gobiaria</taxon>
        <taxon>Gobiiformes</taxon>
        <taxon>Gobioidei</taxon>
        <taxon>Gobiidae</taxon>
        <taxon>Benthophilinae</taxon>
        <taxon>Neogobiini</taxon>
        <taxon>Neogobius</taxon>
    </lineage>
</organism>
<dbReference type="InterPro" id="IPR001839">
    <property type="entry name" value="TGF-b_C"/>
</dbReference>
<dbReference type="SUPFAM" id="SSF57501">
    <property type="entry name" value="Cystine-knot cytokines"/>
    <property type="match status" value="1"/>
</dbReference>
<dbReference type="PROSITE" id="PS51362">
    <property type="entry name" value="TGF_BETA_2"/>
    <property type="match status" value="1"/>
</dbReference>
<evidence type="ECO:0000256" key="4">
    <source>
        <dbReference type="RuleBase" id="RU000354"/>
    </source>
</evidence>
<proteinExistence type="inferred from homology"/>
<dbReference type="GO" id="GO:0005125">
    <property type="term" value="F:cytokine activity"/>
    <property type="evidence" value="ECO:0007669"/>
    <property type="project" value="TreeGrafter"/>
</dbReference>
<keyword evidence="7" id="KW-1185">Reference proteome</keyword>
<dbReference type="SMART" id="SM00204">
    <property type="entry name" value="TGFB"/>
    <property type="match status" value="1"/>
</dbReference>
<dbReference type="Pfam" id="PF00019">
    <property type="entry name" value="TGF_beta"/>
    <property type="match status" value="1"/>
</dbReference>
<dbReference type="GO" id="GO:0005615">
    <property type="term" value="C:extracellular space"/>
    <property type="evidence" value="ECO:0007669"/>
    <property type="project" value="TreeGrafter"/>
</dbReference>
<dbReference type="PANTHER" id="PTHR11848:SF78">
    <property type="entry name" value="GROWTH_DIFFERENTIATION FACTOR 15"/>
    <property type="match status" value="1"/>
</dbReference>
<name>A0A8C6SK70_9GOBI</name>